<dbReference type="SMART" id="SM01134">
    <property type="entry name" value="DeoRC"/>
    <property type="match status" value="1"/>
</dbReference>
<name>A0A4R4V420_9PSEU</name>
<dbReference type="EMBL" id="SMKS01000089">
    <property type="protein sequence ID" value="TDC99857.1"/>
    <property type="molecule type" value="Genomic_DNA"/>
</dbReference>
<sequence length="251" mass="26844">MESSERGQIIIERLRQAERVTVAELAAATSCSEMTIRRDLDQLAEQGVLRRVRGGAVSFLRGQSAPFSLRERDSVEVKRRLATEVESLIADGESVILDSGSTTREVARRLAERRVTAIPLDMHAANVLANAAEVDLLLPGGRAKPGELSFVGHLTETSLRALRVDTTVLGVCGLSAERGLTAHDLEEVPIKNAAADAAQRVIAVCHGAKFARTGLGFVCPVTSLDVVVTDRSAPTEMLAELEAAGVEVRVV</sequence>
<dbReference type="InterPro" id="IPR036388">
    <property type="entry name" value="WH-like_DNA-bd_sf"/>
</dbReference>
<dbReference type="GO" id="GO:0003700">
    <property type="term" value="F:DNA-binding transcription factor activity"/>
    <property type="evidence" value="ECO:0007669"/>
    <property type="project" value="InterPro"/>
</dbReference>
<dbReference type="OrthoDB" id="7688673at2"/>
<dbReference type="Pfam" id="PF00455">
    <property type="entry name" value="DeoRC"/>
    <property type="match status" value="1"/>
</dbReference>
<dbReference type="InterPro" id="IPR037171">
    <property type="entry name" value="NagB/RpiA_transferase-like"/>
</dbReference>
<keyword evidence="5" id="KW-1185">Reference proteome</keyword>
<evidence type="ECO:0000313" key="5">
    <source>
        <dbReference type="Proteomes" id="UP000295674"/>
    </source>
</evidence>
<dbReference type="InterPro" id="IPR036390">
    <property type="entry name" value="WH_DNA-bd_sf"/>
</dbReference>
<evidence type="ECO:0000256" key="2">
    <source>
        <dbReference type="ARBA" id="ARBA00023163"/>
    </source>
</evidence>
<reference evidence="4 5" key="1">
    <citation type="submission" date="2019-03" db="EMBL/GenBank/DDBJ databases">
        <title>Draft genome sequences of novel Actinobacteria.</title>
        <authorList>
            <person name="Sahin N."/>
            <person name="Ay H."/>
            <person name="Saygin H."/>
        </authorList>
    </citation>
    <scope>NUCLEOTIDE SEQUENCE [LARGE SCALE GENOMIC DNA]</scope>
    <source>
        <strain evidence="4 5">16K309</strain>
    </source>
</reference>
<dbReference type="SUPFAM" id="SSF100950">
    <property type="entry name" value="NagB/RpiA/CoA transferase-like"/>
    <property type="match status" value="1"/>
</dbReference>
<dbReference type="InterPro" id="IPR014036">
    <property type="entry name" value="DeoR-like_C"/>
</dbReference>
<dbReference type="PRINTS" id="PR00037">
    <property type="entry name" value="HTHLACR"/>
</dbReference>
<proteinExistence type="predicted"/>
<evidence type="ECO:0000259" key="3">
    <source>
        <dbReference type="PROSITE" id="PS51000"/>
    </source>
</evidence>
<protein>
    <submittedName>
        <fullName evidence="4">DeoR/GlpR transcriptional regulator</fullName>
    </submittedName>
</protein>
<dbReference type="Pfam" id="PF08220">
    <property type="entry name" value="HTH_DeoR"/>
    <property type="match status" value="1"/>
</dbReference>
<dbReference type="RefSeq" id="WP_132679557.1">
    <property type="nucleotide sequence ID" value="NZ_SMKS01000089.1"/>
</dbReference>
<dbReference type="AlphaFoldDB" id="A0A4R4V420"/>
<feature type="domain" description="HTH deoR-type" evidence="3">
    <location>
        <begin position="3"/>
        <end position="58"/>
    </location>
</feature>
<dbReference type="InterPro" id="IPR001034">
    <property type="entry name" value="DeoR_HTH"/>
</dbReference>
<comment type="caution">
    <text evidence="4">The sequence shown here is derived from an EMBL/GenBank/DDBJ whole genome shotgun (WGS) entry which is preliminary data.</text>
</comment>
<evidence type="ECO:0000313" key="4">
    <source>
        <dbReference type="EMBL" id="TDC99857.1"/>
    </source>
</evidence>
<dbReference type="Proteomes" id="UP000295674">
    <property type="component" value="Unassembled WGS sequence"/>
</dbReference>
<gene>
    <name evidence="4" type="ORF">E1181_28785</name>
</gene>
<accession>A0A4R4V420</accession>
<dbReference type="InterPro" id="IPR050313">
    <property type="entry name" value="Carb_Metab_HTH_regulators"/>
</dbReference>
<dbReference type="SUPFAM" id="SSF46785">
    <property type="entry name" value="Winged helix' DNA-binding domain"/>
    <property type="match status" value="1"/>
</dbReference>
<dbReference type="SMART" id="SM00420">
    <property type="entry name" value="HTH_DEOR"/>
    <property type="match status" value="1"/>
</dbReference>
<evidence type="ECO:0000256" key="1">
    <source>
        <dbReference type="ARBA" id="ARBA00023015"/>
    </source>
</evidence>
<dbReference type="PANTHER" id="PTHR30363:SF44">
    <property type="entry name" value="AGA OPERON TRANSCRIPTIONAL REPRESSOR-RELATED"/>
    <property type="match status" value="1"/>
</dbReference>
<dbReference type="Gene3D" id="1.10.10.10">
    <property type="entry name" value="Winged helix-like DNA-binding domain superfamily/Winged helix DNA-binding domain"/>
    <property type="match status" value="1"/>
</dbReference>
<dbReference type="PROSITE" id="PS51000">
    <property type="entry name" value="HTH_DEOR_2"/>
    <property type="match status" value="1"/>
</dbReference>
<keyword evidence="2" id="KW-0804">Transcription</keyword>
<keyword evidence="1" id="KW-0805">Transcription regulation</keyword>
<organism evidence="4 5">
    <name type="scientific">Saccharopolyspora terrae</name>
    <dbReference type="NCBI Taxonomy" id="2530384"/>
    <lineage>
        <taxon>Bacteria</taxon>
        <taxon>Bacillati</taxon>
        <taxon>Actinomycetota</taxon>
        <taxon>Actinomycetes</taxon>
        <taxon>Pseudonocardiales</taxon>
        <taxon>Pseudonocardiaceae</taxon>
        <taxon>Saccharopolyspora</taxon>
    </lineage>
</organism>
<dbReference type="PANTHER" id="PTHR30363">
    <property type="entry name" value="HTH-TYPE TRANSCRIPTIONAL REGULATOR SRLR-RELATED"/>
    <property type="match status" value="1"/>
</dbReference>